<dbReference type="CDD" id="cd03230">
    <property type="entry name" value="ABC_DR_subfamily_A"/>
    <property type="match status" value="1"/>
</dbReference>
<evidence type="ECO:0000259" key="7">
    <source>
        <dbReference type="PROSITE" id="PS50893"/>
    </source>
</evidence>
<dbReference type="InterPro" id="IPR027417">
    <property type="entry name" value="P-loop_NTPase"/>
</dbReference>
<dbReference type="PANTHER" id="PTHR42711:SF5">
    <property type="entry name" value="ABC TRANSPORTER ATP-BINDING PROTEIN NATA"/>
    <property type="match status" value="1"/>
</dbReference>
<keyword evidence="4" id="KW-0547">Nucleotide-binding</keyword>
<evidence type="ECO:0000256" key="3">
    <source>
        <dbReference type="ARBA" id="ARBA00022448"/>
    </source>
</evidence>
<evidence type="ECO:0000313" key="8">
    <source>
        <dbReference type="EMBL" id="RVW01796.1"/>
    </source>
</evidence>
<feature type="domain" description="ABC transporter" evidence="7">
    <location>
        <begin position="6"/>
        <end position="231"/>
    </location>
</feature>
<evidence type="ECO:0000313" key="9">
    <source>
        <dbReference type="Proteomes" id="UP000284333"/>
    </source>
</evidence>
<dbReference type="GO" id="GO:0005524">
    <property type="term" value="F:ATP binding"/>
    <property type="evidence" value="ECO:0007669"/>
    <property type="project" value="UniProtKB-KW"/>
</dbReference>
<dbReference type="EMBL" id="RKLN01000005">
    <property type="protein sequence ID" value="RVW01796.1"/>
    <property type="molecule type" value="Genomic_DNA"/>
</dbReference>
<dbReference type="OrthoDB" id="9804819at2"/>
<dbReference type="PANTHER" id="PTHR42711">
    <property type="entry name" value="ABC TRANSPORTER ATP-BINDING PROTEIN"/>
    <property type="match status" value="1"/>
</dbReference>
<dbReference type="Proteomes" id="UP000284333">
    <property type="component" value="Unassembled WGS sequence"/>
</dbReference>
<evidence type="ECO:0000256" key="2">
    <source>
        <dbReference type="ARBA" id="ARBA00005417"/>
    </source>
</evidence>
<evidence type="ECO:0000256" key="4">
    <source>
        <dbReference type="ARBA" id="ARBA00022741"/>
    </source>
</evidence>
<dbReference type="Pfam" id="PF00005">
    <property type="entry name" value="ABC_tran"/>
    <property type="match status" value="1"/>
</dbReference>
<proteinExistence type="inferred from homology"/>
<gene>
    <name evidence="8" type="ORF">EF834_15565</name>
</gene>
<evidence type="ECO:0000256" key="1">
    <source>
        <dbReference type="ARBA" id="ARBA00004202"/>
    </source>
</evidence>
<sequence>MTDWAIDTQKLTKHYGDVVAVQDLDLHVAQGEIFGFLGPNGAGKTTTIRTLLDQIRPTSGAATILGHDVHRDALEIRRLIGYVPGDLALYPRLTGKETLEYFARLRGGVEQSYIDELAERLKADLSRKVGDYSTGNRQKIGLIQAFMHSPALLVLDEPTAGLDPLIQQEFHAMLEEVRDEGRTVFLSSHSLSQVERVADRVGIIREGRLVVVEGVDDLKRKAIRRIEFEFADPIPPGTFNGVAGVHEASVERRHATVSFEGPVNDILKAAMAHEVLNLNSRESDLEEVFLTYYRDTVSPVGKQEGQVSDVH</sequence>
<dbReference type="GO" id="GO:0005886">
    <property type="term" value="C:plasma membrane"/>
    <property type="evidence" value="ECO:0007669"/>
    <property type="project" value="UniProtKB-SubCell"/>
</dbReference>
<keyword evidence="5 8" id="KW-0067">ATP-binding</keyword>
<protein>
    <submittedName>
        <fullName evidence="8">ABC transporter ATP-binding protein</fullName>
    </submittedName>
</protein>
<dbReference type="PROSITE" id="PS50893">
    <property type="entry name" value="ABC_TRANSPORTER_2"/>
    <property type="match status" value="1"/>
</dbReference>
<keyword evidence="3" id="KW-0813">Transport</keyword>
<dbReference type="InterPro" id="IPR050763">
    <property type="entry name" value="ABC_transporter_ATP-binding"/>
</dbReference>
<dbReference type="InterPro" id="IPR003593">
    <property type="entry name" value="AAA+_ATPase"/>
</dbReference>
<accession>A0A3S3AD90</accession>
<keyword evidence="9" id="KW-1185">Reference proteome</keyword>
<comment type="caution">
    <text evidence="8">The sequence shown here is derived from an EMBL/GenBank/DDBJ whole genome shotgun (WGS) entry which is preliminary data.</text>
</comment>
<dbReference type="SMART" id="SM00382">
    <property type="entry name" value="AAA"/>
    <property type="match status" value="1"/>
</dbReference>
<dbReference type="SUPFAM" id="SSF52540">
    <property type="entry name" value="P-loop containing nucleoside triphosphate hydrolases"/>
    <property type="match status" value="1"/>
</dbReference>
<organism evidence="8 9">
    <name type="scientific">Rhodococcus spongiicola</name>
    <dbReference type="NCBI Taxonomy" id="2487352"/>
    <lineage>
        <taxon>Bacteria</taxon>
        <taxon>Bacillati</taxon>
        <taxon>Actinomycetota</taxon>
        <taxon>Actinomycetes</taxon>
        <taxon>Mycobacteriales</taxon>
        <taxon>Nocardiaceae</taxon>
        <taxon>Rhodococcus</taxon>
    </lineage>
</organism>
<dbReference type="RefSeq" id="WP_127948106.1">
    <property type="nucleotide sequence ID" value="NZ_RKLN01000005.1"/>
</dbReference>
<evidence type="ECO:0000256" key="6">
    <source>
        <dbReference type="ARBA" id="ARBA00023251"/>
    </source>
</evidence>
<name>A0A3S3AD90_9NOCA</name>
<dbReference type="Gene3D" id="3.40.50.300">
    <property type="entry name" value="P-loop containing nucleotide triphosphate hydrolases"/>
    <property type="match status" value="1"/>
</dbReference>
<dbReference type="AlphaFoldDB" id="A0A3S3AD90"/>
<evidence type="ECO:0000256" key="5">
    <source>
        <dbReference type="ARBA" id="ARBA00022840"/>
    </source>
</evidence>
<comment type="subcellular location">
    <subcellularLocation>
        <location evidence="1">Cell membrane</location>
        <topology evidence="1">Peripheral membrane protein</topology>
    </subcellularLocation>
</comment>
<dbReference type="InterPro" id="IPR003439">
    <property type="entry name" value="ABC_transporter-like_ATP-bd"/>
</dbReference>
<dbReference type="GO" id="GO:0046677">
    <property type="term" value="P:response to antibiotic"/>
    <property type="evidence" value="ECO:0007669"/>
    <property type="project" value="UniProtKB-KW"/>
</dbReference>
<comment type="similarity">
    <text evidence="2">Belongs to the ABC transporter superfamily.</text>
</comment>
<reference evidence="8 9" key="1">
    <citation type="submission" date="2018-11" db="EMBL/GenBank/DDBJ databases">
        <title>Rhodococcus spongicola sp. nov. and Rhodococcus xishaensis sp. nov. from marine sponges.</title>
        <authorList>
            <person name="Li L."/>
            <person name="Lin H.W."/>
        </authorList>
    </citation>
    <scope>NUCLEOTIDE SEQUENCE [LARGE SCALE GENOMIC DNA]</scope>
    <source>
        <strain evidence="8 9">LHW50502</strain>
    </source>
</reference>
<keyword evidence="6" id="KW-0046">Antibiotic resistance</keyword>
<dbReference type="GO" id="GO:0016887">
    <property type="term" value="F:ATP hydrolysis activity"/>
    <property type="evidence" value="ECO:0007669"/>
    <property type="project" value="InterPro"/>
</dbReference>